<keyword evidence="1" id="KW-0732">Signal</keyword>
<evidence type="ECO:0000313" key="3">
    <source>
        <dbReference type="Proteomes" id="UP000499080"/>
    </source>
</evidence>
<evidence type="ECO:0000256" key="1">
    <source>
        <dbReference type="SAM" id="SignalP"/>
    </source>
</evidence>
<gene>
    <name evidence="2" type="ORF">AVEN_124707_1</name>
</gene>
<protein>
    <submittedName>
        <fullName evidence="2">Uncharacterized protein</fullName>
    </submittedName>
</protein>
<keyword evidence="3" id="KW-1185">Reference proteome</keyword>
<dbReference type="AlphaFoldDB" id="A0A4Y1ZLP7"/>
<organism evidence="2 3">
    <name type="scientific">Araneus ventricosus</name>
    <name type="common">Orbweaver spider</name>
    <name type="synonym">Epeira ventricosa</name>
    <dbReference type="NCBI Taxonomy" id="182803"/>
    <lineage>
        <taxon>Eukaryota</taxon>
        <taxon>Metazoa</taxon>
        <taxon>Ecdysozoa</taxon>
        <taxon>Arthropoda</taxon>
        <taxon>Chelicerata</taxon>
        <taxon>Arachnida</taxon>
        <taxon>Araneae</taxon>
        <taxon>Araneomorphae</taxon>
        <taxon>Entelegynae</taxon>
        <taxon>Araneoidea</taxon>
        <taxon>Araneidae</taxon>
        <taxon>Araneus</taxon>
    </lineage>
</organism>
<evidence type="ECO:0000313" key="2">
    <source>
        <dbReference type="EMBL" id="GBL54761.1"/>
    </source>
</evidence>
<accession>A0A4Y1ZLP7</accession>
<proteinExistence type="predicted"/>
<reference evidence="2 3" key="1">
    <citation type="journal article" date="2019" name="Sci. Rep.">
        <title>Orb-weaving spider Araneus ventricosus genome elucidates the spidroin gene catalogue.</title>
        <authorList>
            <person name="Kono N."/>
            <person name="Nakamura H."/>
            <person name="Ohtoshi R."/>
            <person name="Moran D.A.P."/>
            <person name="Shinohara A."/>
            <person name="Yoshida Y."/>
            <person name="Fujiwara M."/>
            <person name="Mori M."/>
            <person name="Tomita M."/>
            <person name="Arakawa K."/>
        </authorList>
    </citation>
    <scope>NUCLEOTIDE SEQUENCE [LARGE SCALE GENOMIC DNA]</scope>
</reference>
<comment type="caution">
    <text evidence="2">The sequence shown here is derived from an EMBL/GenBank/DDBJ whole genome shotgun (WGS) entry which is preliminary data.</text>
</comment>
<dbReference type="EMBL" id="BGPR01075332">
    <property type="protein sequence ID" value="GBL54761.1"/>
    <property type="molecule type" value="Genomic_DNA"/>
</dbReference>
<sequence length="118" mass="13224">MSGVSSIKVHNIALFMGVFFSVCVLWSEGSAGNDAFMDAWNCVSSSQNQGLCDQFNDCVSLIPDEYTTYHDQCMDKFLPDGIGNCDESQQLYGNDEIRKEFNDCYVDLTNQVSTENFL</sequence>
<dbReference type="Proteomes" id="UP000499080">
    <property type="component" value="Unassembled WGS sequence"/>
</dbReference>
<feature type="chain" id="PRO_5021288567" evidence="1">
    <location>
        <begin position="32"/>
        <end position="118"/>
    </location>
</feature>
<feature type="signal peptide" evidence="1">
    <location>
        <begin position="1"/>
        <end position="31"/>
    </location>
</feature>
<dbReference type="OrthoDB" id="6469764at2759"/>
<name>A0A4Y1ZLP7_ARAVE</name>